<dbReference type="EMBL" id="LT598463">
    <property type="protein sequence ID" value="SCU88223.1"/>
    <property type="molecule type" value="Genomic_DNA"/>
</dbReference>
<gene>
    <name evidence="8" type="ORF">LAMI_0D09252G</name>
</gene>
<dbReference type="STRING" id="1230905.A0A1G4JDE6"/>
<evidence type="ECO:0000256" key="3">
    <source>
        <dbReference type="ARBA" id="ARBA00023163"/>
    </source>
</evidence>
<dbReference type="GO" id="GO:0005634">
    <property type="term" value="C:nucleus"/>
    <property type="evidence" value="ECO:0007669"/>
    <property type="project" value="UniProtKB-SubCell"/>
</dbReference>
<sequence>MEYSGEKPTHHEAEGILAKEFTLDIPRIPSVELPLDVRPTSESVGRAIKMCGGIRAIKNALVTHRDRQDGLELYLNHGKKEDGTDIYFNEHPIIGRQVPQRDESIILKISLPKGTLAANNGDLKKALANVSSKKYKVVPVGVINHTIRFREMSDFQMRLDNSSSAQEFSSSFGSLDWPNFKKYVESIPDQDPRPTENINSLIFQRNPSAPATDFQFVPPPRFSMVKIPFLYRYEGNPYATKASNGKAMVKGTYLKNHQQLVYTFGPETRIPSEPHAMLKKAFETAKETGVYPGSSAESGFLVKLENCIAILEDLFSKRPIWVKRHIDGIIPMESQPALKIALSLTSYRFTKGPWRNTYIKLGLDPRSSSEFARYQTEYFKIESKLLKSPGIAKNIPSPPPRFYQSNTPGEIDTRFVFDGKQIPWYLMLQIDLLISEPNIAEIYSSITYLDEPTELTGWLHELDLVKFRRIVKYELGCMVQGNFEFSEYKLKFFKSMLYPKESMISQGATSHDAEGDIDMDTSQELRDPTVLSNSNNGDSDEEDEDNGVQTGDIDDIALAQEGEEAEQDEDEQEEEEEANFGASQSDDAFTLREDENDTSNFKISSSQISSGNEAFDIKAASFLEIIERIAQKDPETAQMLRQNLDSLSYDPF</sequence>
<protein>
    <submittedName>
        <fullName evidence="8">LAMI_0D09252g1_1</fullName>
    </submittedName>
</protein>
<feature type="compositionally biased region" description="Acidic residues" evidence="5">
    <location>
        <begin position="562"/>
        <end position="578"/>
    </location>
</feature>
<feature type="region of interest" description="Disordered" evidence="5">
    <location>
        <begin position="562"/>
        <end position="614"/>
    </location>
</feature>
<dbReference type="Pfam" id="PF09734">
    <property type="entry name" value="Tau95"/>
    <property type="match status" value="1"/>
</dbReference>
<dbReference type="GO" id="GO:0001002">
    <property type="term" value="F:RNA polymerase III type 1 promoter sequence-specific DNA binding"/>
    <property type="evidence" value="ECO:0007669"/>
    <property type="project" value="TreeGrafter"/>
</dbReference>
<feature type="domain" description="Transcription factor IIIC subunit 5 HTH" evidence="6">
    <location>
        <begin position="216"/>
        <end position="380"/>
    </location>
</feature>
<dbReference type="Pfam" id="PF17682">
    <property type="entry name" value="Tau95_N"/>
    <property type="match status" value="1"/>
</dbReference>
<keyword evidence="2" id="KW-0238">DNA-binding</keyword>
<dbReference type="Gene3D" id="3.30.200.160">
    <property type="entry name" value="TFIIIC, subcomplex tauA, subunit Sfc1, barrel domain"/>
    <property type="match status" value="1"/>
</dbReference>
<feature type="region of interest" description="Disordered" evidence="5">
    <location>
        <begin position="521"/>
        <end position="549"/>
    </location>
</feature>
<keyword evidence="9" id="KW-1185">Reference proteome</keyword>
<feature type="domain" description="Transcription factor IIIC subunit Tfc1/Sfc1 triple barrel" evidence="7">
    <location>
        <begin position="30"/>
        <end position="157"/>
    </location>
</feature>
<dbReference type="InterPro" id="IPR042536">
    <property type="entry name" value="TFIIIC_tauA_Sfc1"/>
</dbReference>
<organism evidence="8 9">
    <name type="scientific">Lachancea mirantina</name>
    <dbReference type="NCBI Taxonomy" id="1230905"/>
    <lineage>
        <taxon>Eukaryota</taxon>
        <taxon>Fungi</taxon>
        <taxon>Dikarya</taxon>
        <taxon>Ascomycota</taxon>
        <taxon>Saccharomycotina</taxon>
        <taxon>Saccharomycetes</taxon>
        <taxon>Saccharomycetales</taxon>
        <taxon>Saccharomycetaceae</taxon>
        <taxon>Lachancea</taxon>
    </lineage>
</organism>
<dbReference type="GO" id="GO:0006384">
    <property type="term" value="P:transcription initiation at RNA polymerase III promoter"/>
    <property type="evidence" value="ECO:0007669"/>
    <property type="project" value="InterPro"/>
</dbReference>
<dbReference type="GO" id="GO:0001003">
    <property type="term" value="F:RNA polymerase III type 2 promoter sequence-specific DNA binding"/>
    <property type="evidence" value="ECO:0007669"/>
    <property type="project" value="TreeGrafter"/>
</dbReference>
<accession>A0A1G4JDE6</accession>
<dbReference type="PANTHER" id="PTHR13230">
    <property type="entry name" value="GENERAL TRANSCRIPTION FACTOR IIIC, POLYPEPTIDE 5"/>
    <property type="match status" value="1"/>
</dbReference>
<evidence type="ECO:0000256" key="2">
    <source>
        <dbReference type="ARBA" id="ARBA00023125"/>
    </source>
</evidence>
<evidence type="ECO:0000259" key="6">
    <source>
        <dbReference type="Pfam" id="PF09734"/>
    </source>
</evidence>
<evidence type="ECO:0000256" key="1">
    <source>
        <dbReference type="ARBA" id="ARBA00004123"/>
    </source>
</evidence>
<dbReference type="AlphaFoldDB" id="A0A1G4JDE6"/>
<dbReference type="InterPro" id="IPR019136">
    <property type="entry name" value="TF_IIIC_su-5_HTH"/>
</dbReference>
<evidence type="ECO:0000256" key="5">
    <source>
        <dbReference type="SAM" id="MobiDB-lite"/>
    </source>
</evidence>
<dbReference type="PANTHER" id="PTHR13230:SF5">
    <property type="entry name" value="GENERAL TRANSCRIPTION FACTOR 3C POLYPEPTIDE 5"/>
    <property type="match status" value="1"/>
</dbReference>
<reference evidence="8 9" key="1">
    <citation type="submission" date="2016-03" db="EMBL/GenBank/DDBJ databases">
        <authorList>
            <person name="Devillers H."/>
        </authorList>
    </citation>
    <scope>NUCLEOTIDE SEQUENCE [LARGE SCALE GENOMIC DNA]</scope>
    <source>
        <strain evidence="8">CBS 11717</strain>
    </source>
</reference>
<dbReference type="InterPro" id="IPR041499">
    <property type="entry name" value="Tfc1/Sfc1_N"/>
</dbReference>
<dbReference type="InterPro" id="IPR040454">
    <property type="entry name" value="TF_IIIC_Tfc1/Sfc1"/>
</dbReference>
<dbReference type="FunFam" id="3.30.200.160:FF:000005">
    <property type="entry name" value="TFC1-like protein"/>
    <property type="match status" value="1"/>
</dbReference>
<evidence type="ECO:0000259" key="7">
    <source>
        <dbReference type="Pfam" id="PF17682"/>
    </source>
</evidence>
<evidence type="ECO:0000313" key="8">
    <source>
        <dbReference type="EMBL" id="SCU88223.1"/>
    </source>
</evidence>
<dbReference type="OrthoDB" id="5598268at2759"/>
<proteinExistence type="predicted"/>
<evidence type="ECO:0000256" key="4">
    <source>
        <dbReference type="ARBA" id="ARBA00023242"/>
    </source>
</evidence>
<comment type="subcellular location">
    <subcellularLocation>
        <location evidence="1">Nucleus</location>
    </subcellularLocation>
</comment>
<evidence type="ECO:0000313" key="9">
    <source>
        <dbReference type="Proteomes" id="UP000191024"/>
    </source>
</evidence>
<keyword evidence="3" id="KW-0804">Transcription</keyword>
<name>A0A1G4JDE6_9SACH</name>
<dbReference type="Proteomes" id="UP000191024">
    <property type="component" value="Chromosome D"/>
</dbReference>
<keyword evidence="4" id="KW-0539">Nucleus</keyword>
<dbReference type="GO" id="GO:0000127">
    <property type="term" value="C:transcription factor TFIIIC complex"/>
    <property type="evidence" value="ECO:0007669"/>
    <property type="project" value="InterPro"/>
</dbReference>